<proteinExistence type="predicted"/>
<accession>A0A0J7XWD6</accession>
<comment type="caution">
    <text evidence="1">The sequence shown here is derived from an EMBL/GenBank/DDBJ whole genome shotgun (WGS) entry which is preliminary data.</text>
</comment>
<dbReference type="AlphaFoldDB" id="A0A0J7XWD6"/>
<dbReference type="Proteomes" id="UP000052232">
    <property type="component" value="Unassembled WGS sequence"/>
</dbReference>
<evidence type="ECO:0000313" key="2">
    <source>
        <dbReference type="Proteomes" id="UP000052232"/>
    </source>
</evidence>
<keyword evidence="1" id="KW-0456">Lyase</keyword>
<dbReference type="STRING" id="1420583.V473_14410"/>
<dbReference type="RefSeq" id="WP_066604682.1">
    <property type="nucleotide sequence ID" value="NZ_KQ130434.1"/>
</dbReference>
<evidence type="ECO:0000313" key="1">
    <source>
        <dbReference type="EMBL" id="KMS55904.1"/>
    </source>
</evidence>
<dbReference type="PATRIC" id="fig|1420583.3.peg.2693"/>
<keyword evidence="2" id="KW-1185">Reference proteome</keyword>
<dbReference type="PROSITE" id="PS51257">
    <property type="entry name" value="PROKAR_LIPOPROTEIN"/>
    <property type="match status" value="1"/>
</dbReference>
<reference evidence="1 2" key="1">
    <citation type="journal article" date="2015" name="G3 (Bethesda)">
        <title>Insights into Ongoing Evolution of the Hexachlorocyclohexane Catabolic Pathway from Comparative Genomics of Ten Sphingomonadaceae Strains.</title>
        <authorList>
            <person name="Pearce S.L."/>
            <person name="Oakeshott J.G."/>
            <person name="Pandey G."/>
        </authorList>
    </citation>
    <scope>NUCLEOTIDE SEQUENCE [LARGE SCALE GENOMIC DNA]</scope>
    <source>
        <strain evidence="1 2">LL01</strain>
    </source>
</reference>
<organism evidence="1 2">
    <name type="scientific">Sphingobium cupriresistens LL01</name>
    <dbReference type="NCBI Taxonomy" id="1420583"/>
    <lineage>
        <taxon>Bacteria</taxon>
        <taxon>Pseudomonadati</taxon>
        <taxon>Pseudomonadota</taxon>
        <taxon>Alphaproteobacteria</taxon>
        <taxon>Sphingomonadales</taxon>
        <taxon>Sphingomonadaceae</taxon>
        <taxon>Sphingobium</taxon>
    </lineage>
</organism>
<dbReference type="GO" id="GO:0016829">
    <property type="term" value="F:lyase activity"/>
    <property type="evidence" value="ECO:0007669"/>
    <property type="project" value="UniProtKB-KW"/>
</dbReference>
<name>A0A0J7XWD6_9SPHN</name>
<protein>
    <submittedName>
        <fullName evidence="1">Argininosuccinate lyase</fullName>
    </submittedName>
</protein>
<gene>
    <name evidence="1" type="ORF">V473_14410</name>
</gene>
<sequence>MKTRTLAGLSMIALVLAGCGGRQPLKPVTGQNVAAVPVGAATAPTSTELMTPSIQARPQRNVELLTQSRQRADDPFDLPPEKRPQ</sequence>
<dbReference type="EMBL" id="JACT01000002">
    <property type="protein sequence ID" value="KMS55904.1"/>
    <property type="molecule type" value="Genomic_DNA"/>
</dbReference>